<evidence type="ECO:0000313" key="3">
    <source>
        <dbReference type="EMBL" id="KAJ9584725.1"/>
    </source>
</evidence>
<accession>A0AAD8EBU7</accession>
<reference evidence="3" key="1">
    <citation type="journal article" date="2023" name="IScience">
        <title>Live-bearing cockroach genome reveals convergent evolutionary mechanisms linked to viviparity in insects and beyond.</title>
        <authorList>
            <person name="Fouks B."/>
            <person name="Harrison M.C."/>
            <person name="Mikhailova A.A."/>
            <person name="Marchal E."/>
            <person name="English S."/>
            <person name="Carruthers M."/>
            <person name="Jennings E.C."/>
            <person name="Chiamaka E.L."/>
            <person name="Frigard R.A."/>
            <person name="Pippel M."/>
            <person name="Attardo G.M."/>
            <person name="Benoit J.B."/>
            <person name="Bornberg-Bauer E."/>
            <person name="Tobe S.S."/>
        </authorList>
    </citation>
    <scope>NUCLEOTIDE SEQUENCE</scope>
    <source>
        <strain evidence="3">Stay&amp;Tobe</strain>
    </source>
</reference>
<dbReference type="Pfam" id="PF23332">
    <property type="entry name" value="CC4_RECK"/>
    <property type="match status" value="2"/>
</dbReference>
<dbReference type="AlphaFoldDB" id="A0AAD8EBU7"/>
<organism evidence="3 4">
    <name type="scientific">Diploptera punctata</name>
    <name type="common">Pacific beetle cockroach</name>
    <dbReference type="NCBI Taxonomy" id="6984"/>
    <lineage>
        <taxon>Eukaryota</taxon>
        <taxon>Metazoa</taxon>
        <taxon>Ecdysozoa</taxon>
        <taxon>Arthropoda</taxon>
        <taxon>Hexapoda</taxon>
        <taxon>Insecta</taxon>
        <taxon>Pterygota</taxon>
        <taxon>Neoptera</taxon>
        <taxon>Polyneoptera</taxon>
        <taxon>Dictyoptera</taxon>
        <taxon>Blattodea</taxon>
        <taxon>Blaberoidea</taxon>
        <taxon>Blaberidae</taxon>
        <taxon>Diplopterinae</taxon>
        <taxon>Diploptera</taxon>
    </lineage>
</organism>
<keyword evidence="4" id="KW-1185">Reference proteome</keyword>
<evidence type="ECO:0008006" key="5">
    <source>
        <dbReference type="Google" id="ProtNLM"/>
    </source>
</evidence>
<dbReference type="PANTHER" id="PTHR13487">
    <property type="entry name" value="SERINE PROTEASE INHIBITOR"/>
    <property type="match status" value="1"/>
</dbReference>
<dbReference type="GO" id="GO:0030198">
    <property type="term" value="P:extracellular matrix organization"/>
    <property type="evidence" value="ECO:0007669"/>
    <property type="project" value="TreeGrafter"/>
</dbReference>
<feature type="domain" description="Reversion-inducing cysteine-rich protein with Kazal CC4" evidence="2">
    <location>
        <begin position="92"/>
        <end position="143"/>
    </location>
</feature>
<dbReference type="GO" id="GO:0005886">
    <property type="term" value="C:plasma membrane"/>
    <property type="evidence" value="ECO:0007669"/>
    <property type="project" value="TreeGrafter"/>
</dbReference>
<feature type="domain" description="Reversion-inducing cysteine-rich protein with Kazal CC4" evidence="2">
    <location>
        <begin position="18"/>
        <end position="69"/>
    </location>
</feature>
<name>A0AAD8EBU7_DIPPU</name>
<feature type="non-terminal residue" evidence="3">
    <location>
        <position position="270"/>
    </location>
</feature>
<dbReference type="PANTHER" id="PTHR13487:SF3">
    <property type="entry name" value="REVERSION-INDUCING CYSTEINE-RICH PROTEIN WITH KAZAL MOTIFS"/>
    <property type="match status" value="1"/>
</dbReference>
<feature type="domain" description="Reversion-inducing cysteine-rich protein with Kazal frizzled-like" evidence="1">
    <location>
        <begin position="145"/>
        <end position="261"/>
    </location>
</feature>
<sequence length="270" mass="30491">ADCLEKHTLYVLGCYTVLYCCDKADEKQCRDSCKRILRVKTTGQEIVDSLQIEGCGPPLLHVELWQCFLGGSESASGPTTVEVSRIVRTGMDSAKLHCCAKAENPTCKRVCLETFSKEWTRSWDKFDRECLSKLSENKLLHCMDEVEEPCELGCAGLNFCTNFNNRPMELFRSCNKQADDAARDDVALWQQQGYLGLPGLQLPVRNISHCSPNMWKAVACALQIKPCHRHTHANRICKEDCYDLLSQCMDWSRMPSGTQCSIIMFSAVSR</sequence>
<comment type="caution">
    <text evidence="3">The sequence shown here is derived from an EMBL/GenBank/DDBJ whole genome shotgun (WGS) entry which is preliminary data.</text>
</comment>
<dbReference type="GO" id="GO:0008191">
    <property type="term" value="F:metalloendopeptidase inhibitor activity"/>
    <property type="evidence" value="ECO:0007669"/>
    <property type="project" value="InterPro"/>
</dbReference>
<gene>
    <name evidence="3" type="ORF">L9F63_020930</name>
</gene>
<dbReference type="InterPro" id="IPR039016">
    <property type="entry name" value="RECK"/>
</dbReference>
<dbReference type="InterPro" id="IPR056979">
    <property type="entry name" value="FZ_RECK"/>
</dbReference>
<dbReference type="EMBL" id="JASPKZ010007367">
    <property type="protein sequence ID" value="KAJ9584725.1"/>
    <property type="molecule type" value="Genomic_DNA"/>
</dbReference>
<proteinExistence type="predicted"/>
<evidence type="ECO:0000259" key="2">
    <source>
        <dbReference type="Pfam" id="PF23332"/>
    </source>
</evidence>
<dbReference type="Proteomes" id="UP001233999">
    <property type="component" value="Unassembled WGS sequence"/>
</dbReference>
<dbReference type="Pfam" id="PF23298">
    <property type="entry name" value="FZ_RECK"/>
    <property type="match status" value="1"/>
</dbReference>
<dbReference type="InterPro" id="IPR056978">
    <property type="entry name" value="CC4_RECK"/>
</dbReference>
<reference evidence="3" key="2">
    <citation type="submission" date="2023-05" db="EMBL/GenBank/DDBJ databases">
        <authorList>
            <person name="Fouks B."/>
        </authorList>
    </citation>
    <scope>NUCLEOTIDE SEQUENCE</scope>
    <source>
        <strain evidence="3">Stay&amp;Tobe</strain>
        <tissue evidence="3">Testes</tissue>
    </source>
</reference>
<evidence type="ECO:0000313" key="4">
    <source>
        <dbReference type="Proteomes" id="UP001233999"/>
    </source>
</evidence>
<protein>
    <recommendedName>
        <fullName evidence="5">Reversion-inducing cysteine-rich protein with Kazal motifs</fullName>
    </recommendedName>
</protein>
<evidence type="ECO:0000259" key="1">
    <source>
        <dbReference type="Pfam" id="PF23298"/>
    </source>
</evidence>